<sequence>MKIFKGLLAAGVAVALLSGCGAKNEDTSANAGNQAADAVTTASLVNEADAFVNGVSEQGTWIVAILNDVTVDKDVIVAGEFHDKDAADGDIYRKIALYAQDEDHNITANYTLTVPKLTVQSENLRIQGGTVKGDVYVEANGFNLHESATVDGNIYYASEDVKATAVIDGKVTGTQEVK</sequence>
<accession>A0ABU7VUG8</accession>
<reference evidence="2 3" key="1">
    <citation type="submission" date="2024-02" db="EMBL/GenBank/DDBJ databases">
        <title>A nitrogen-fixing paenibacillus bacterium.</title>
        <authorList>
            <person name="Zhang W.L."/>
            <person name="Chen S.F."/>
        </authorList>
    </citation>
    <scope>NUCLEOTIDE SEQUENCE [LARGE SCALE GENOMIC DNA]</scope>
    <source>
        <strain evidence="2 3">M1</strain>
    </source>
</reference>
<dbReference type="EMBL" id="JAZHPZ010000007">
    <property type="protein sequence ID" value="MEF2967362.1"/>
    <property type="molecule type" value="Genomic_DNA"/>
</dbReference>
<proteinExistence type="predicted"/>
<dbReference type="Proteomes" id="UP001306950">
    <property type="component" value="Unassembled WGS sequence"/>
</dbReference>
<comment type="caution">
    <text evidence="2">The sequence shown here is derived from an EMBL/GenBank/DDBJ whole genome shotgun (WGS) entry which is preliminary data.</text>
</comment>
<feature type="signal peptide" evidence="1">
    <location>
        <begin position="1"/>
        <end position="24"/>
    </location>
</feature>
<organism evidence="2 3">
    <name type="scientific">Paenibacillus haidiansis</name>
    <dbReference type="NCBI Taxonomy" id="1574488"/>
    <lineage>
        <taxon>Bacteria</taxon>
        <taxon>Bacillati</taxon>
        <taxon>Bacillota</taxon>
        <taxon>Bacilli</taxon>
        <taxon>Bacillales</taxon>
        <taxon>Paenibacillaceae</taxon>
        <taxon>Paenibacillus</taxon>
    </lineage>
</organism>
<dbReference type="PROSITE" id="PS51257">
    <property type="entry name" value="PROKAR_LIPOPROTEIN"/>
    <property type="match status" value="1"/>
</dbReference>
<keyword evidence="3" id="KW-1185">Reference proteome</keyword>
<feature type="chain" id="PRO_5045726861" evidence="1">
    <location>
        <begin position="25"/>
        <end position="178"/>
    </location>
</feature>
<protein>
    <submittedName>
        <fullName evidence="2">Polymer-forming cytoskeletal protein</fullName>
    </submittedName>
</protein>
<evidence type="ECO:0000256" key="1">
    <source>
        <dbReference type="SAM" id="SignalP"/>
    </source>
</evidence>
<gene>
    <name evidence="2" type="ORF">V3851_16100</name>
</gene>
<evidence type="ECO:0000313" key="2">
    <source>
        <dbReference type="EMBL" id="MEF2967362.1"/>
    </source>
</evidence>
<evidence type="ECO:0000313" key="3">
    <source>
        <dbReference type="Proteomes" id="UP001306950"/>
    </source>
</evidence>
<name>A0ABU7VUG8_9BACL</name>
<dbReference type="RefSeq" id="WP_331847575.1">
    <property type="nucleotide sequence ID" value="NZ_JAZHPZ010000007.1"/>
</dbReference>
<keyword evidence="1" id="KW-0732">Signal</keyword>